<proteinExistence type="predicted"/>
<evidence type="ECO:0000313" key="1">
    <source>
        <dbReference type="EMBL" id="JAH57416.1"/>
    </source>
</evidence>
<reference evidence="1" key="1">
    <citation type="submission" date="2014-11" db="EMBL/GenBank/DDBJ databases">
        <authorList>
            <person name="Amaro Gonzalez C."/>
        </authorList>
    </citation>
    <scope>NUCLEOTIDE SEQUENCE</scope>
</reference>
<dbReference type="AlphaFoldDB" id="A0A0E9TV23"/>
<accession>A0A0E9TV23</accession>
<dbReference type="EMBL" id="GBXM01051161">
    <property type="protein sequence ID" value="JAH57416.1"/>
    <property type="molecule type" value="Transcribed_RNA"/>
</dbReference>
<sequence length="23" mass="2686">MNHINMQIIIPACRPIYTRTADN</sequence>
<protein>
    <submittedName>
        <fullName evidence="1">Uncharacterized protein</fullName>
    </submittedName>
</protein>
<name>A0A0E9TV23_ANGAN</name>
<reference evidence="1" key="2">
    <citation type="journal article" date="2015" name="Fish Shellfish Immunol.">
        <title>Early steps in the European eel (Anguilla anguilla)-Vibrio vulnificus interaction in the gills: Role of the RtxA13 toxin.</title>
        <authorList>
            <person name="Callol A."/>
            <person name="Pajuelo D."/>
            <person name="Ebbesson L."/>
            <person name="Teles M."/>
            <person name="MacKenzie S."/>
            <person name="Amaro C."/>
        </authorList>
    </citation>
    <scope>NUCLEOTIDE SEQUENCE</scope>
</reference>
<organism evidence="1">
    <name type="scientific">Anguilla anguilla</name>
    <name type="common">European freshwater eel</name>
    <name type="synonym">Muraena anguilla</name>
    <dbReference type="NCBI Taxonomy" id="7936"/>
    <lineage>
        <taxon>Eukaryota</taxon>
        <taxon>Metazoa</taxon>
        <taxon>Chordata</taxon>
        <taxon>Craniata</taxon>
        <taxon>Vertebrata</taxon>
        <taxon>Euteleostomi</taxon>
        <taxon>Actinopterygii</taxon>
        <taxon>Neopterygii</taxon>
        <taxon>Teleostei</taxon>
        <taxon>Anguilliformes</taxon>
        <taxon>Anguillidae</taxon>
        <taxon>Anguilla</taxon>
    </lineage>
</organism>